<reference evidence="3 5" key="2">
    <citation type="submission" date="2018-07" db="EMBL/GenBank/DDBJ databases">
        <title>Draft Genome Assemblies for Five Robust Yarrowia lipolytica Strains Exhibiting High Lipid Production and Pentose Sugar Utilization and Sugar Alcohol Secretion from Undetoxified Lignocellulosic Biomass Hydrolysates.</title>
        <authorList>
            <consortium name="DOE Joint Genome Institute"/>
            <person name="Walker C."/>
            <person name="Ryu S."/>
            <person name="Na H."/>
            <person name="Zane M."/>
            <person name="LaButti K."/>
            <person name="Lipzen A."/>
            <person name="Haridas S."/>
            <person name="Barry K."/>
            <person name="Grigoriev I.V."/>
            <person name="Quarterman J."/>
            <person name="Slininger P."/>
            <person name="Dien B."/>
            <person name="Trinh C.T."/>
        </authorList>
    </citation>
    <scope>NUCLEOTIDE SEQUENCE [LARGE SCALE GENOMIC DNA]</scope>
    <source>
        <strain evidence="3 5">YB392</strain>
    </source>
</reference>
<sequence>MQPSRPQLAINPFIKHSVSYLPHGRDFVRTAGNLKTLALWLTPVLGWAFGVYAYKRVKFDKQAGIYQSFGHSTFDPRFMNKKPESA</sequence>
<evidence type="ECO:0000313" key="3">
    <source>
        <dbReference type="EMBL" id="RDW27532.1"/>
    </source>
</evidence>
<dbReference type="GeneID" id="7009579"/>
<dbReference type="VEuPathDB" id="FungiDB:YALI0_E28259g"/>
<name>A0A1H6PXL8_YARLL</name>
<keyword evidence="1" id="KW-0472">Membrane</keyword>
<dbReference type="Proteomes" id="UP000182444">
    <property type="component" value="Chromosome 1E"/>
</dbReference>
<dbReference type="Proteomes" id="UP000256601">
    <property type="component" value="Unassembled WGS sequence"/>
</dbReference>
<dbReference type="RefSeq" id="XP_002143086.1">
    <property type="nucleotide sequence ID" value="XM_002143050.1"/>
</dbReference>
<evidence type="ECO:0000256" key="1">
    <source>
        <dbReference type="SAM" id="Phobius"/>
    </source>
</evidence>
<feature type="transmembrane region" description="Helical" evidence="1">
    <location>
        <begin position="37"/>
        <end position="54"/>
    </location>
</feature>
<accession>A0A1H6PXL8</accession>
<dbReference type="KEGG" id="yli:7009579"/>
<dbReference type="VEuPathDB" id="FungiDB:YALI1_E33336g"/>
<keyword evidence="1" id="KW-0812">Transmembrane</keyword>
<evidence type="ECO:0000313" key="5">
    <source>
        <dbReference type="Proteomes" id="UP000256601"/>
    </source>
</evidence>
<keyword evidence="1" id="KW-1133">Transmembrane helix</keyword>
<dbReference type="AlphaFoldDB" id="A0A1H6PXL8"/>
<dbReference type="EMBL" id="KZ858961">
    <property type="protein sequence ID" value="RDW27532.1"/>
    <property type="molecule type" value="Genomic_DNA"/>
</dbReference>
<reference evidence="2 4" key="1">
    <citation type="journal article" date="2016" name="PLoS ONE">
        <title>Sequence Assembly of Yarrowia lipolytica Strain W29/CLIB89 Shows Transposable Element Diversity.</title>
        <authorList>
            <person name="Magnan C."/>
            <person name="Yu J."/>
            <person name="Chang I."/>
            <person name="Jahn E."/>
            <person name="Kanomata Y."/>
            <person name="Wu J."/>
            <person name="Zeller M."/>
            <person name="Oakes M."/>
            <person name="Baldi P."/>
            <person name="Sandmeyer S."/>
        </authorList>
    </citation>
    <scope>NUCLEOTIDE SEQUENCE [LARGE SCALE GENOMIC DNA]</scope>
    <source>
        <strain evidence="2">CLIB89</strain>
        <strain evidence="4">CLIB89(W29)</strain>
    </source>
</reference>
<dbReference type="OrthoDB" id="4073643at2759"/>
<evidence type="ECO:0000313" key="2">
    <source>
        <dbReference type="EMBL" id="AOW06075.1"/>
    </source>
</evidence>
<proteinExistence type="predicted"/>
<protein>
    <submittedName>
        <fullName evidence="2">Uncharacterized protein</fullName>
    </submittedName>
</protein>
<organism evidence="2 4">
    <name type="scientific">Yarrowia lipolytica</name>
    <name type="common">Candida lipolytica</name>
    <dbReference type="NCBI Taxonomy" id="4952"/>
    <lineage>
        <taxon>Eukaryota</taxon>
        <taxon>Fungi</taxon>
        <taxon>Dikarya</taxon>
        <taxon>Ascomycota</taxon>
        <taxon>Saccharomycotina</taxon>
        <taxon>Dipodascomycetes</taxon>
        <taxon>Dipodascales</taxon>
        <taxon>Dipodascales incertae sedis</taxon>
        <taxon>Yarrowia</taxon>
    </lineage>
</organism>
<dbReference type="EMBL" id="CP017557">
    <property type="protein sequence ID" value="AOW06075.1"/>
    <property type="molecule type" value="Genomic_DNA"/>
</dbReference>
<gene>
    <name evidence="3" type="ORF">B0I71DRAFT_145369</name>
    <name evidence="2" type="ORF">YALI1_E33336g</name>
</gene>
<evidence type="ECO:0000313" key="4">
    <source>
        <dbReference type="Proteomes" id="UP000182444"/>
    </source>
</evidence>